<dbReference type="SUPFAM" id="SSF53756">
    <property type="entry name" value="UDP-Glycosyltransferase/glycogen phosphorylase"/>
    <property type="match status" value="1"/>
</dbReference>
<evidence type="ECO:0000313" key="1">
    <source>
        <dbReference type="EMBL" id="MBW3366190.1"/>
    </source>
</evidence>
<name>A0ABS6XE05_9BACT</name>
<keyword evidence="2" id="KW-1185">Reference proteome</keyword>
<dbReference type="Proteomes" id="UP000774935">
    <property type="component" value="Unassembled WGS sequence"/>
</dbReference>
<dbReference type="EMBL" id="JAHWXQ010000004">
    <property type="protein sequence ID" value="MBW3366190.1"/>
    <property type="molecule type" value="Genomic_DNA"/>
</dbReference>
<dbReference type="Gene3D" id="3.40.50.2000">
    <property type="entry name" value="Glycogen Phosphorylase B"/>
    <property type="match status" value="2"/>
</dbReference>
<organism evidence="1 2">
    <name type="scientific">Pontibacter populi</name>
    <dbReference type="NCBI Taxonomy" id="890055"/>
    <lineage>
        <taxon>Bacteria</taxon>
        <taxon>Pseudomonadati</taxon>
        <taxon>Bacteroidota</taxon>
        <taxon>Cytophagia</taxon>
        <taxon>Cytophagales</taxon>
        <taxon>Hymenobacteraceae</taxon>
        <taxon>Pontibacter</taxon>
    </lineage>
</organism>
<evidence type="ECO:0008006" key="3">
    <source>
        <dbReference type="Google" id="ProtNLM"/>
    </source>
</evidence>
<gene>
    <name evidence="1" type="ORF">KYK27_14095</name>
</gene>
<proteinExistence type="predicted"/>
<reference evidence="1 2" key="1">
    <citation type="submission" date="2021-07" db="EMBL/GenBank/DDBJ databases">
        <authorList>
            <person name="Kim M.K."/>
        </authorList>
    </citation>
    <scope>NUCLEOTIDE SEQUENCE [LARGE SCALE GENOMIC DNA]</scope>
    <source>
        <strain evidence="1 2">HLY7-15</strain>
    </source>
</reference>
<comment type="caution">
    <text evidence="1">The sequence shown here is derived from an EMBL/GenBank/DDBJ whole genome shotgun (WGS) entry which is preliminary data.</text>
</comment>
<protein>
    <recommendedName>
        <fullName evidence="3">Glycosyltransferase subfamily 4-like N-terminal domain-containing protein</fullName>
    </recommendedName>
</protein>
<accession>A0ABS6XE05</accession>
<evidence type="ECO:0000313" key="2">
    <source>
        <dbReference type="Proteomes" id="UP000774935"/>
    </source>
</evidence>
<sequence>MRILVISYWPLSDVLTHAAVFPHLKILQHLNSITEVLIITIEREAAKLPKPDFLALYPNVRHIPLYSRNYKFSLLNKINDFIVFPKLLQQIVKQQKVSAIVASGSLAGTLALKVWQKTKIPFYIIYEPHADYMAESNVWSRIDPRYLLQKKWEAKQLRASSGLLVVTRNYEQVLLHSWGIADAKIKLGRNPVELNKFKFSTVERNRVRRELFISDTTIVGIYVGKFGGLYYNEEAFRIYQQCFNFIPDFRLIILSPQPSEEIQQQLSNYKIDLSKTFVASVPHEQVSPYLSAADFALATYKPGPSKKYLSPVKIGEYWANGLPILLTEGIGDDSDIIKNEGGGALFNLALDGSLEKAIQQIQTIVSDPTHRQKIPQLAANYRSPEKIREAYEYFFNQLSSNGL</sequence>